<dbReference type="Proteomes" id="UP000243459">
    <property type="component" value="Chromosome 4"/>
</dbReference>
<organism evidence="6 7">
    <name type="scientific">Asparagus officinalis</name>
    <name type="common">Garden asparagus</name>
    <dbReference type="NCBI Taxonomy" id="4686"/>
    <lineage>
        <taxon>Eukaryota</taxon>
        <taxon>Viridiplantae</taxon>
        <taxon>Streptophyta</taxon>
        <taxon>Embryophyta</taxon>
        <taxon>Tracheophyta</taxon>
        <taxon>Spermatophyta</taxon>
        <taxon>Magnoliopsida</taxon>
        <taxon>Liliopsida</taxon>
        <taxon>Asparagales</taxon>
        <taxon>Asparagaceae</taxon>
        <taxon>Asparagoideae</taxon>
        <taxon>Asparagus</taxon>
    </lineage>
</organism>
<dbReference type="InterPro" id="IPR045210">
    <property type="entry name" value="RING-Ubox_PUB"/>
</dbReference>
<dbReference type="PROSITE" id="PS51698">
    <property type="entry name" value="U_BOX"/>
    <property type="match status" value="1"/>
</dbReference>
<dbReference type="Gramene" id="ONK71041">
    <property type="protein sequence ID" value="ONK71041"/>
    <property type="gene ID" value="A4U43_C04F4100"/>
</dbReference>
<dbReference type="Pfam" id="PF23628">
    <property type="entry name" value="ARM_LIN_C"/>
    <property type="match status" value="1"/>
</dbReference>
<dbReference type="Gene3D" id="3.30.40.10">
    <property type="entry name" value="Zinc/RING finger domain, C3HC4 (zinc finger)"/>
    <property type="match status" value="1"/>
</dbReference>
<dbReference type="InterPro" id="IPR003613">
    <property type="entry name" value="Ubox_domain"/>
</dbReference>
<dbReference type="InterPro" id="IPR013083">
    <property type="entry name" value="Znf_RING/FYVE/PHD"/>
</dbReference>
<feature type="domain" description="U-box" evidence="5">
    <location>
        <begin position="123"/>
        <end position="210"/>
    </location>
</feature>
<dbReference type="InterPro" id="IPR016024">
    <property type="entry name" value="ARM-type_fold"/>
</dbReference>
<evidence type="ECO:0000313" key="7">
    <source>
        <dbReference type="Proteomes" id="UP000243459"/>
    </source>
</evidence>
<sequence length="404" mass="45671">MHADKWRTSGCKSSSKLNLMVKEKVKSENFQSSASNMFQVQKENELTLKRLAEDAFQPQVDDHHKNSQEPELNNMNDTKFLKSEIRKTGTVSRNSDLNSSLLSPGTSTFGGFEDMDQDSFFSRIPKDFVCPITGQLFQDPVTLESGQTYERAAIKEWFDQGNKTCPVTNRTLEFAGLPVEPRQYGIYREEAVDSIVLALDLCLSDTKYIPNCRKALLMLGGYFSFSGETLTETWLLKQAGFCDDFGTTSISYDEDVDEIILEEENEEESREKEEWLKNVALVLLCSGKGSFLETLSKCLDSQNTELLKVCLTTIAWMSHALASLSLSDLQLSVFLSLIPRMKEILEKSEQIEHRILASLSLLNFSKISECRILLVSFAEEIHNPLKHLVEMTSIAKHLYATVFG</sequence>
<keyword evidence="7" id="KW-1185">Reference proteome</keyword>
<dbReference type="GO" id="GO:0016567">
    <property type="term" value="P:protein ubiquitination"/>
    <property type="evidence" value="ECO:0007669"/>
    <property type="project" value="UniProtKB-UniPathway"/>
</dbReference>
<dbReference type="UniPathway" id="UPA00143"/>
<dbReference type="EC" id="2.3.2.27" evidence="3"/>
<dbReference type="InterPro" id="IPR055566">
    <property type="entry name" value="ARM_LIN"/>
</dbReference>
<dbReference type="Pfam" id="PF04564">
    <property type="entry name" value="U-box"/>
    <property type="match status" value="1"/>
</dbReference>
<dbReference type="SMART" id="SM00504">
    <property type="entry name" value="Ubox"/>
    <property type="match status" value="1"/>
</dbReference>
<evidence type="ECO:0000259" key="5">
    <source>
        <dbReference type="PROSITE" id="PS51698"/>
    </source>
</evidence>
<evidence type="ECO:0000313" key="6">
    <source>
        <dbReference type="EMBL" id="ONK71041.1"/>
    </source>
</evidence>
<dbReference type="PANTHER" id="PTHR35549">
    <property type="entry name" value="OS04G0584500 PROTEIN"/>
    <property type="match status" value="1"/>
</dbReference>
<gene>
    <name evidence="6" type="ORF">A4U43_C04F4100</name>
</gene>
<dbReference type="GO" id="GO:0061630">
    <property type="term" value="F:ubiquitin protein ligase activity"/>
    <property type="evidence" value="ECO:0007669"/>
    <property type="project" value="UniProtKB-EC"/>
</dbReference>
<evidence type="ECO:0000256" key="3">
    <source>
        <dbReference type="ARBA" id="ARBA00012483"/>
    </source>
</evidence>
<dbReference type="CDD" id="cd16664">
    <property type="entry name" value="RING-Ubox_PUB"/>
    <property type="match status" value="1"/>
</dbReference>
<evidence type="ECO:0000256" key="1">
    <source>
        <dbReference type="ARBA" id="ARBA00000900"/>
    </source>
</evidence>
<dbReference type="EMBL" id="CM007384">
    <property type="protein sequence ID" value="ONK71041.1"/>
    <property type="molecule type" value="Genomic_DNA"/>
</dbReference>
<name>A0A5P1F331_ASPOF</name>
<evidence type="ECO:0000256" key="4">
    <source>
        <dbReference type="ARBA" id="ARBA00022679"/>
    </source>
</evidence>
<comment type="pathway">
    <text evidence="2">Protein modification; protein ubiquitination.</text>
</comment>
<dbReference type="PANTHER" id="PTHR35549:SF1">
    <property type="entry name" value="OS04G0584500 PROTEIN"/>
    <property type="match status" value="1"/>
</dbReference>
<dbReference type="SUPFAM" id="SSF57850">
    <property type="entry name" value="RING/U-box"/>
    <property type="match status" value="1"/>
</dbReference>
<evidence type="ECO:0000256" key="2">
    <source>
        <dbReference type="ARBA" id="ARBA00004906"/>
    </source>
</evidence>
<dbReference type="SUPFAM" id="SSF48371">
    <property type="entry name" value="ARM repeat"/>
    <property type="match status" value="1"/>
</dbReference>
<proteinExistence type="predicted"/>
<dbReference type="AlphaFoldDB" id="A0A5P1F331"/>
<reference evidence="7" key="1">
    <citation type="journal article" date="2017" name="Nat. Commun.">
        <title>The asparagus genome sheds light on the origin and evolution of a young Y chromosome.</title>
        <authorList>
            <person name="Harkess A."/>
            <person name="Zhou J."/>
            <person name="Xu C."/>
            <person name="Bowers J.E."/>
            <person name="Van der Hulst R."/>
            <person name="Ayyampalayam S."/>
            <person name="Mercati F."/>
            <person name="Riccardi P."/>
            <person name="McKain M.R."/>
            <person name="Kakrana A."/>
            <person name="Tang H."/>
            <person name="Ray J."/>
            <person name="Groenendijk J."/>
            <person name="Arikit S."/>
            <person name="Mathioni S.M."/>
            <person name="Nakano M."/>
            <person name="Shan H."/>
            <person name="Telgmann-Rauber A."/>
            <person name="Kanno A."/>
            <person name="Yue Z."/>
            <person name="Chen H."/>
            <person name="Li W."/>
            <person name="Chen Y."/>
            <person name="Xu X."/>
            <person name="Zhang Y."/>
            <person name="Luo S."/>
            <person name="Chen H."/>
            <person name="Gao J."/>
            <person name="Mao Z."/>
            <person name="Pires J.C."/>
            <person name="Luo M."/>
            <person name="Kudrna D."/>
            <person name="Wing R.A."/>
            <person name="Meyers B.C."/>
            <person name="Yi K."/>
            <person name="Kong H."/>
            <person name="Lavrijsen P."/>
            <person name="Sunseri F."/>
            <person name="Falavigna A."/>
            <person name="Ye Y."/>
            <person name="Leebens-Mack J.H."/>
            <person name="Chen G."/>
        </authorList>
    </citation>
    <scope>NUCLEOTIDE SEQUENCE [LARGE SCALE GENOMIC DNA]</scope>
    <source>
        <strain evidence="7">cv. DH0086</strain>
    </source>
</reference>
<comment type="catalytic activity">
    <reaction evidence="1">
        <text>S-ubiquitinyl-[E2 ubiquitin-conjugating enzyme]-L-cysteine + [acceptor protein]-L-lysine = [E2 ubiquitin-conjugating enzyme]-L-cysteine + N(6)-ubiquitinyl-[acceptor protein]-L-lysine.</text>
        <dbReference type="EC" id="2.3.2.27"/>
    </reaction>
</comment>
<keyword evidence="4" id="KW-0808">Transferase</keyword>
<protein>
    <recommendedName>
        <fullName evidence="3">RING-type E3 ubiquitin transferase</fullName>
        <ecNumber evidence="3">2.3.2.27</ecNumber>
    </recommendedName>
</protein>
<accession>A0A5P1F331</accession>